<evidence type="ECO:0000259" key="2">
    <source>
        <dbReference type="PROSITE" id="PS50190"/>
    </source>
</evidence>
<evidence type="ECO:0000256" key="1">
    <source>
        <dbReference type="SAM" id="MobiDB-lite"/>
    </source>
</evidence>
<dbReference type="GO" id="GO:0032012">
    <property type="term" value="P:regulation of ARF protein signal transduction"/>
    <property type="evidence" value="ECO:0007669"/>
    <property type="project" value="InterPro"/>
</dbReference>
<feature type="region of interest" description="Disordered" evidence="1">
    <location>
        <begin position="316"/>
        <end position="337"/>
    </location>
</feature>
<dbReference type="Pfam" id="PF01369">
    <property type="entry name" value="Sec7"/>
    <property type="match status" value="1"/>
</dbReference>
<protein>
    <recommendedName>
        <fullName evidence="2">SEC7 domain-containing protein</fullName>
    </recommendedName>
</protein>
<feature type="region of interest" description="Disordered" evidence="1">
    <location>
        <begin position="441"/>
        <end position="467"/>
    </location>
</feature>
<dbReference type="PROSITE" id="PS50190">
    <property type="entry name" value="SEC7"/>
    <property type="match status" value="1"/>
</dbReference>
<feature type="compositionally biased region" description="Polar residues" evidence="1">
    <location>
        <begin position="451"/>
        <end position="464"/>
    </location>
</feature>
<comment type="caution">
    <text evidence="3">The sequence shown here is derived from an EMBL/GenBank/DDBJ whole genome shotgun (WGS) entry which is preliminary data.</text>
</comment>
<dbReference type="CDD" id="cd09917">
    <property type="entry name" value="F-box_SF"/>
    <property type="match status" value="1"/>
</dbReference>
<dbReference type="AlphaFoldDB" id="A0A9P7ZXM8"/>
<dbReference type="InterPro" id="IPR036047">
    <property type="entry name" value="F-box-like_dom_sf"/>
</dbReference>
<evidence type="ECO:0000313" key="3">
    <source>
        <dbReference type="EMBL" id="KAG9320493.1"/>
    </source>
</evidence>
<name>A0A9P7ZXM8_MORAP</name>
<dbReference type="EMBL" id="JAIFTL010000285">
    <property type="protein sequence ID" value="KAG9320493.1"/>
    <property type="molecule type" value="Genomic_DNA"/>
</dbReference>
<dbReference type="Gene3D" id="1.10.1000.11">
    <property type="entry name" value="Arf Nucleotide-binding Site Opener,domain 2"/>
    <property type="match status" value="1"/>
</dbReference>
<dbReference type="SUPFAM" id="SSF48425">
    <property type="entry name" value="Sec7 domain"/>
    <property type="match status" value="1"/>
</dbReference>
<evidence type="ECO:0000313" key="4">
    <source>
        <dbReference type="Proteomes" id="UP000717515"/>
    </source>
</evidence>
<sequence>MVLPDIHLCSVEPPAPVLSTDSVAHNHLDPGAPHPAALIRSRHGSVSSPCIPTLAAQRMLVSHPQPHYQQQPQQQQEAGTAALALPHPLGAKKSALGLVTRAVGFGQHRMATTATSHTSDLFSSRRLPAKKSIASELANELLSLIFRNLMDRKSILNCSLVSPHWHGPARIELARITQDMPFNGLGLVHAIRTRFAADSFPFLSMALFDKLVCNLSELYYHSNPETKEIFAPASAPDMLYHLFWTFLFIDQDFRNPRARSKVTCNYFVRLLQKECGYPREHFDKKVLKRIYEDILSQPLLPAPHLIRALQETERPLTGDDTGTVVGTGTGTGTWTSRPRLHRRQTSLRNLANARTLGESFKRVRRWWKNIRDEGEHHSASWVSDTDTISSSPVPLPIPVPAVSGPILTPTTIPEPTSSLHQHSLTIAFSTSQPAFAASTTLIQPDPRGPLHSSSPSLPQENPAVSRSMRPLFGTKSDLTLERSTMSRSTGLTSTILSEGFTSVPHGWHLEGDGLDRVVQFPKPSKPSALGSQHHILQYATLMHDMDLESDAGI</sequence>
<feature type="domain" description="SEC7" evidence="2">
    <location>
        <begin position="173"/>
        <end position="297"/>
    </location>
</feature>
<dbReference type="Proteomes" id="UP000717515">
    <property type="component" value="Unassembled WGS sequence"/>
</dbReference>
<accession>A0A9P7ZXM8</accession>
<gene>
    <name evidence="3" type="ORF">KVV02_006814</name>
</gene>
<reference evidence="3" key="1">
    <citation type="submission" date="2021-07" db="EMBL/GenBank/DDBJ databases">
        <title>Draft genome of Mortierella alpina, strain LL118, isolated from an aspen leaf litter sample.</title>
        <authorList>
            <person name="Yang S."/>
            <person name="Vinatzer B.A."/>
        </authorList>
    </citation>
    <scope>NUCLEOTIDE SEQUENCE</scope>
    <source>
        <strain evidence="3">LL118</strain>
    </source>
</reference>
<dbReference type="InterPro" id="IPR035999">
    <property type="entry name" value="Sec7_dom_sf"/>
</dbReference>
<dbReference type="GO" id="GO:0005085">
    <property type="term" value="F:guanyl-nucleotide exchange factor activity"/>
    <property type="evidence" value="ECO:0007669"/>
    <property type="project" value="InterPro"/>
</dbReference>
<dbReference type="SUPFAM" id="SSF81383">
    <property type="entry name" value="F-box domain"/>
    <property type="match status" value="1"/>
</dbReference>
<dbReference type="InterPro" id="IPR023394">
    <property type="entry name" value="Sec7_C_sf"/>
</dbReference>
<dbReference type="InterPro" id="IPR000904">
    <property type="entry name" value="Sec7_dom"/>
</dbReference>
<organism evidence="3 4">
    <name type="scientific">Mortierella alpina</name>
    <name type="common">Oleaginous fungus</name>
    <name type="synonym">Mortierella renispora</name>
    <dbReference type="NCBI Taxonomy" id="64518"/>
    <lineage>
        <taxon>Eukaryota</taxon>
        <taxon>Fungi</taxon>
        <taxon>Fungi incertae sedis</taxon>
        <taxon>Mucoromycota</taxon>
        <taxon>Mortierellomycotina</taxon>
        <taxon>Mortierellomycetes</taxon>
        <taxon>Mortierellales</taxon>
        <taxon>Mortierellaceae</taxon>
        <taxon>Mortierella</taxon>
    </lineage>
</organism>
<proteinExistence type="predicted"/>